<dbReference type="InterPro" id="IPR029045">
    <property type="entry name" value="ClpP/crotonase-like_dom_sf"/>
</dbReference>
<evidence type="ECO:0000256" key="3">
    <source>
        <dbReference type="ARBA" id="ARBA00023709"/>
    </source>
</evidence>
<evidence type="ECO:0000256" key="2">
    <source>
        <dbReference type="ARBA" id="ARBA00023239"/>
    </source>
</evidence>
<proteinExistence type="inferred from homology"/>
<dbReference type="Gene3D" id="3.90.226.10">
    <property type="entry name" value="2-enoyl-CoA Hydratase, Chain A, domain 1"/>
    <property type="match status" value="1"/>
</dbReference>
<name>A0ABW5GGV5_9PSEU</name>
<evidence type="ECO:0000256" key="5">
    <source>
        <dbReference type="RuleBase" id="RU003707"/>
    </source>
</evidence>
<dbReference type="EMBL" id="JBHUKU010000007">
    <property type="protein sequence ID" value="MFD2459912.1"/>
    <property type="molecule type" value="Genomic_DNA"/>
</dbReference>
<keyword evidence="7" id="KW-1185">Reference proteome</keyword>
<comment type="similarity">
    <text evidence="1 5">Belongs to the enoyl-CoA hydratase/isomerase family.</text>
</comment>
<evidence type="ECO:0000313" key="7">
    <source>
        <dbReference type="Proteomes" id="UP001597419"/>
    </source>
</evidence>
<reference evidence="7" key="1">
    <citation type="journal article" date="2019" name="Int. J. Syst. Evol. Microbiol.">
        <title>The Global Catalogue of Microorganisms (GCM) 10K type strain sequencing project: providing services to taxonomists for standard genome sequencing and annotation.</title>
        <authorList>
            <consortium name="The Broad Institute Genomics Platform"/>
            <consortium name="The Broad Institute Genome Sequencing Center for Infectious Disease"/>
            <person name="Wu L."/>
            <person name="Ma J."/>
        </authorList>
    </citation>
    <scope>NUCLEOTIDE SEQUENCE [LARGE SCALE GENOMIC DNA]</scope>
    <source>
        <strain evidence="7">CGMCC 4.7643</strain>
    </source>
</reference>
<evidence type="ECO:0000256" key="4">
    <source>
        <dbReference type="ARBA" id="ARBA00023717"/>
    </source>
</evidence>
<dbReference type="PANTHER" id="PTHR11941">
    <property type="entry name" value="ENOYL-COA HYDRATASE-RELATED"/>
    <property type="match status" value="1"/>
</dbReference>
<dbReference type="RefSeq" id="WP_345402794.1">
    <property type="nucleotide sequence ID" value="NZ_BAABHG010000014.1"/>
</dbReference>
<evidence type="ECO:0000313" key="6">
    <source>
        <dbReference type="EMBL" id="MFD2459912.1"/>
    </source>
</evidence>
<dbReference type="PROSITE" id="PS00166">
    <property type="entry name" value="ENOYL_COA_HYDRATASE"/>
    <property type="match status" value="1"/>
</dbReference>
<comment type="caution">
    <text evidence="6">The sequence shown here is derived from an EMBL/GenBank/DDBJ whole genome shotgun (WGS) entry which is preliminary data.</text>
</comment>
<organism evidence="6 7">
    <name type="scientific">Amycolatopsis samaneae</name>
    <dbReference type="NCBI Taxonomy" id="664691"/>
    <lineage>
        <taxon>Bacteria</taxon>
        <taxon>Bacillati</taxon>
        <taxon>Actinomycetota</taxon>
        <taxon>Actinomycetes</taxon>
        <taxon>Pseudonocardiales</taxon>
        <taxon>Pseudonocardiaceae</taxon>
        <taxon>Amycolatopsis</taxon>
    </lineage>
</organism>
<dbReference type="CDD" id="cd06558">
    <property type="entry name" value="crotonase-like"/>
    <property type="match status" value="1"/>
</dbReference>
<sequence length="261" mass="27475">MSTVDPLRVDRRADGVAVLTFTNPDKRNPMTPALTERWAATLRELRGDRDLRAVVVTGQGPAFCSGADLGELGGTGEADLITARTGLAEFYRTWLTIRDLPVPTVAAVNGHAIGAGLAVALACDLRYVVPGAKLGAPFVNLGLHPGMATTALLAEAVGVQRARELLFTGRLVSGAEAAEIGIALASEEPVLDTALHTASRIAAAAPIAVRLTKTALAEGRPTVTQALAWEALAQPVTTRTEDFREGVDARIARRTPRFLGR</sequence>
<dbReference type="InterPro" id="IPR001753">
    <property type="entry name" value="Enoyl-CoA_hydra/iso"/>
</dbReference>
<dbReference type="InterPro" id="IPR018376">
    <property type="entry name" value="Enoyl-CoA_hyd/isom_CS"/>
</dbReference>
<comment type="catalytic activity">
    <reaction evidence="4">
        <text>a 4-saturated-(3S)-3-hydroxyacyl-CoA = a (3E)-enoyl-CoA + H2O</text>
        <dbReference type="Rhea" id="RHEA:20724"/>
        <dbReference type="ChEBI" id="CHEBI:15377"/>
        <dbReference type="ChEBI" id="CHEBI:58521"/>
        <dbReference type="ChEBI" id="CHEBI:137480"/>
        <dbReference type="EC" id="4.2.1.17"/>
    </reaction>
</comment>
<dbReference type="InterPro" id="IPR014748">
    <property type="entry name" value="Enoyl-CoA_hydra_C"/>
</dbReference>
<keyword evidence="2" id="KW-0456">Lyase</keyword>
<dbReference type="Gene3D" id="1.10.12.10">
    <property type="entry name" value="Lyase 2-enoyl-coa Hydratase, Chain A, domain 2"/>
    <property type="match status" value="1"/>
</dbReference>
<dbReference type="PANTHER" id="PTHR11941:SF54">
    <property type="entry name" value="ENOYL-COA HYDRATASE, MITOCHONDRIAL"/>
    <property type="match status" value="1"/>
</dbReference>
<dbReference type="SUPFAM" id="SSF52096">
    <property type="entry name" value="ClpP/crotonase"/>
    <property type="match status" value="1"/>
</dbReference>
<comment type="catalytic activity">
    <reaction evidence="3">
        <text>a (3S)-3-hydroxyacyl-CoA = a (2E)-enoyl-CoA + H2O</text>
        <dbReference type="Rhea" id="RHEA:16105"/>
        <dbReference type="ChEBI" id="CHEBI:15377"/>
        <dbReference type="ChEBI" id="CHEBI:57318"/>
        <dbReference type="ChEBI" id="CHEBI:58856"/>
        <dbReference type="EC" id="4.2.1.17"/>
    </reaction>
</comment>
<accession>A0ABW5GGV5</accession>
<dbReference type="Pfam" id="PF00378">
    <property type="entry name" value="ECH_1"/>
    <property type="match status" value="1"/>
</dbReference>
<dbReference type="Proteomes" id="UP001597419">
    <property type="component" value="Unassembled WGS sequence"/>
</dbReference>
<evidence type="ECO:0000256" key="1">
    <source>
        <dbReference type="ARBA" id="ARBA00005254"/>
    </source>
</evidence>
<gene>
    <name evidence="6" type="ORF">ACFSYJ_14970</name>
</gene>
<protein>
    <submittedName>
        <fullName evidence="6">Enoyl-CoA hydratase/isomerase family protein</fullName>
    </submittedName>
</protein>